<gene>
    <name evidence="1" type="ORF">HNR46_003701</name>
</gene>
<reference evidence="1 2" key="1">
    <citation type="submission" date="2020-08" db="EMBL/GenBank/DDBJ databases">
        <title>Genomic Encyclopedia of Type Strains, Phase IV (KMG-IV): sequencing the most valuable type-strain genomes for metagenomic binning, comparative biology and taxonomic classification.</title>
        <authorList>
            <person name="Goeker M."/>
        </authorList>
    </citation>
    <scope>NUCLEOTIDE SEQUENCE [LARGE SCALE GENOMIC DNA]</scope>
    <source>
        <strain evidence="1 2">YC6886</strain>
    </source>
</reference>
<dbReference type="EMBL" id="JACHFD010000026">
    <property type="protein sequence ID" value="MBB5353440.1"/>
    <property type="molecule type" value="Genomic_DNA"/>
</dbReference>
<name>A0A840VHY1_9BACT</name>
<proteinExistence type="predicted"/>
<sequence>MTSVPHLVRMLGRRGALDRSGVVDEDVRRALLREDLRGERLHLGAVGEIALVGGELAAERLDRLFDLAVRLERGAHADDVRARLGERFGHRESDAALATGYQGGLPRQVECGKNAHRRVEISTLSMSVNAWFSPPIAHTKR</sequence>
<dbReference type="AlphaFoldDB" id="A0A840VHY1"/>
<evidence type="ECO:0000313" key="1">
    <source>
        <dbReference type="EMBL" id="MBB5353440.1"/>
    </source>
</evidence>
<comment type="caution">
    <text evidence="1">The sequence shown here is derived from an EMBL/GenBank/DDBJ whole genome shotgun (WGS) entry which is preliminary data.</text>
</comment>
<evidence type="ECO:0000313" key="2">
    <source>
        <dbReference type="Proteomes" id="UP000557717"/>
    </source>
</evidence>
<protein>
    <submittedName>
        <fullName evidence="1">Uncharacterized protein</fullName>
    </submittedName>
</protein>
<accession>A0A840VHY1</accession>
<dbReference type="Proteomes" id="UP000557717">
    <property type="component" value="Unassembled WGS sequence"/>
</dbReference>
<keyword evidence="2" id="KW-1185">Reference proteome</keyword>
<organism evidence="1 2">
    <name type="scientific">Haloferula luteola</name>
    <dbReference type="NCBI Taxonomy" id="595692"/>
    <lineage>
        <taxon>Bacteria</taxon>
        <taxon>Pseudomonadati</taxon>
        <taxon>Verrucomicrobiota</taxon>
        <taxon>Verrucomicrobiia</taxon>
        <taxon>Verrucomicrobiales</taxon>
        <taxon>Verrucomicrobiaceae</taxon>
        <taxon>Haloferula</taxon>
    </lineage>
</organism>